<dbReference type="EMBL" id="MDET01000001">
    <property type="protein sequence ID" value="OQM77614.1"/>
    <property type="molecule type" value="Genomic_DNA"/>
</dbReference>
<dbReference type="PANTHER" id="PTHR43877">
    <property type="entry name" value="AMINOALKYLPHOSPHONATE N-ACETYLTRANSFERASE-RELATED-RELATED"/>
    <property type="match status" value="1"/>
</dbReference>
<dbReference type="PANTHER" id="PTHR43877:SF2">
    <property type="entry name" value="AMINOALKYLPHOSPHONATE N-ACETYLTRANSFERASE-RELATED"/>
    <property type="match status" value="1"/>
</dbReference>
<reference evidence="4 5" key="1">
    <citation type="journal article" date="2016" name="Int. J. Syst. Evol. Microbiol.">
        <title>Pseudaminobacter manganicus sp. nov., isolated from sludge of a manganese mine.</title>
        <authorList>
            <person name="Li J."/>
            <person name="Huang J."/>
            <person name="Liao S."/>
            <person name="Wang G."/>
        </authorList>
    </citation>
    <scope>NUCLEOTIDE SEQUENCE [LARGE SCALE GENOMIC DNA]</scope>
    <source>
        <strain evidence="4 5">JH-7</strain>
    </source>
</reference>
<sequence length="162" mass="18023">MLPIEPISSSDEPAVLALNNSHAEELSWLEPLRLSSMLGAAFYSRRIGSLEAFIIAFDQDAAYDSPNFQWFRQRFDRFVYVDRIAVDGAARGRGHARNLYGDLFEYAVQAGHEIVVCEVNAAPPNPASDAFHARLGFREVGTADIHGGRKTVRYFAHELLPG</sequence>
<dbReference type="PROSITE" id="PS51186">
    <property type="entry name" value="GNAT"/>
    <property type="match status" value="1"/>
</dbReference>
<keyword evidence="1 4" id="KW-0808">Transferase</keyword>
<dbReference type="Gene3D" id="3.40.630.30">
    <property type="match status" value="1"/>
</dbReference>
<dbReference type="OrthoDB" id="6182349at2"/>
<dbReference type="SUPFAM" id="SSF55729">
    <property type="entry name" value="Acyl-CoA N-acyltransferases (Nat)"/>
    <property type="match status" value="1"/>
</dbReference>
<accession>A0A1V8RWV4</accession>
<dbReference type="Pfam" id="PF00583">
    <property type="entry name" value="Acetyltransf_1"/>
    <property type="match status" value="1"/>
</dbReference>
<dbReference type="InterPro" id="IPR016181">
    <property type="entry name" value="Acyl_CoA_acyltransferase"/>
</dbReference>
<comment type="caution">
    <text evidence="4">The sequence shown here is derived from an EMBL/GenBank/DDBJ whole genome shotgun (WGS) entry which is preliminary data.</text>
</comment>
<name>A0A1V8RWV4_9HYPH</name>
<dbReference type="Proteomes" id="UP000191905">
    <property type="component" value="Unassembled WGS sequence"/>
</dbReference>
<evidence type="ECO:0000259" key="3">
    <source>
        <dbReference type="PROSITE" id="PS51186"/>
    </source>
</evidence>
<keyword evidence="2" id="KW-0012">Acyltransferase</keyword>
<dbReference type="PIRSF" id="PIRSF028520">
    <property type="entry name" value="UCP028520"/>
    <property type="match status" value="1"/>
</dbReference>
<gene>
    <name evidence="4" type="ORF">BFN67_01905</name>
</gene>
<evidence type="ECO:0000313" key="5">
    <source>
        <dbReference type="Proteomes" id="UP000191905"/>
    </source>
</evidence>
<dbReference type="InterPro" id="IPR000182">
    <property type="entry name" value="GNAT_dom"/>
</dbReference>
<dbReference type="InterPro" id="IPR050832">
    <property type="entry name" value="Bact_Acetyltransf"/>
</dbReference>
<dbReference type="AlphaFoldDB" id="A0A1V8RWV4"/>
<dbReference type="InterPro" id="IPR016890">
    <property type="entry name" value="UCP028520"/>
</dbReference>
<dbReference type="GO" id="GO:0016747">
    <property type="term" value="F:acyltransferase activity, transferring groups other than amino-acyl groups"/>
    <property type="evidence" value="ECO:0007669"/>
    <property type="project" value="InterPro"/>
</dbReference>
<organism evidence="4 5">
    <name type="scientific">Manganibacter manganicus</name>
    <dbReference type="NCBI Taxonomy" id="1873176"/>
    <lineage>
        <taxon>Bacteria</taxon>
        <taxon>Pseudomonadati</taxon>
        <taxon>Pseudomonadota</taxon>
        <taxon>Alphaproteobacteria</taxon>
        <taxon>Hyphomicrobiales</taxon>
        <taxon>Phyllobacteriaceae</taxon>
        <taxon>Manganibacter</taxon>
    </lineage>
</organism>
<feature type="domain" description="N-acetyltransferase" evidence="3">
    <location>
        <begin position="2"/>
        <end position="161"/>
    </location>
</feature>
<keyword evidence="5" id="KW-1185">Reference proteome</keyword>
<evidence type="ECO:0000313" key="4">
    <source>
        <dbReference type="EMBL" id="OQM77614.1"/>
    </source>
</evidence>
<evidence type="ECO:0000256" key="2">
    <source>
        <dbReference type="ARBA" id="ARBA00023315"/>
    </source>
</evidence>
<protein>
    <submittedName>
        <fullName evidence="4">GNAT family N-acetyltransferase</fullName>
    </submittedName>
</protein>
<dbReference type="CDD" id="cd04301">
    <property type="entry name" value="NAT_SF"/>
    <property type="match status" value="1"/>
</dbReference>
<evidence type="ECO:0000256" key="1">
    <source>
        <dbReference type="ARBA" id="ARBA00022679"/>
    </source>
</evidence>
<proteinExistence type="predicted"/>
<dbReference type="RefSeq" id="WP_080917876.1">
    <property type="nucleotide sequence ID" value="NZ_MDET01000001.1"/>
</dbReference>